<dbReference type="EMBL" id="JAIOIV010000076">
    <property type="protein sequence ID" value="MBZ0156495.1"/>
    <property type="molecule type" value="Genomic_DNA"/>
</dbReference>
<keyword evidence="3" id="KW-0313">Glucose metabolism</keyword>
<dbReference type="Proteomes" id="UP000705867">
    <property type="component" value="Unassembled WGS sequence"/>
</dbReference>
<feature type="domain" description="Trehalose synthase N-terminal" evidence="8">
    <location>
        <begin position="31"/>
        <end position="170"/>
    </location>
</feature>
<dbReference type="PANTHER" id="PTHR47779:SF1">
    <property type="entry name" value="SYNTHASE (CCG-9), PUTATIVE (AFU_ORTHOLOGUE AFUA_3G12100)-RELATED"/>
    <property type="match status" value="1"/>
</dbReference>
<evidence type="ECO:0000256" key="1">
    <source>
        <dbReference type="ARBA" id="ARBA00009481"/>
    </source>
</evidence>
<keyword evidence="6" id="KW-0119">Carbohydrate metabolism</keyword>
<evidence type="ECO:0000256" key="6">
    <source>
        <dbReference type="ARBA" id="ARBA00023277"/>
    </source>
</evidence>
<dbReference type="InterPro" id="IPR001296">
    <property type="entry name" value="Glyco_trans_1"/>
</dbReference>
<keyword evidence="4 9" id="KW-0328">Glycosyltransferase</keyword>
<gene>
    <name evidence="9" type="ORF">K8I29_09850</name>
</gene>
<evidence type="ECO:0000259" key="8">
    <source>
        <dbReference type="Pfam" id="PF21269"/>
    </source>
</evidence>
<comment type="caution">
    <text evidence="9">The sequence shown here is derived from an EMBL/GenBank/DDBJ whole genome shotgun (WGS) entry which is preliminary data.</text>
</comment>
<accession>A0A953M1D9</accession>
<proteinExistence type="inferred from homology"/>
<evidence type="ECO:0000313" key="10">
    <source>
        <dbReference type="Proteomes" id="UP000705867"/>
    </source>
</evidence>
<organism evidence="9 10">
    <name type="scientific">Candidatus Nitrobium versatile</name>
    <dbReference type="NCBI Taxonomy" id="2884831"/>
    <lineage>
        <taxon>Bacteria</taxon>
        <taxon>Pseudomonadati</taxon>
        <taxon>Nitrospirota</taxon>
        <taxon>Nitrospiria</taxon>
        <taxon>Nitrospirales</taxon>
        <taxon>Nitrospiraceae</taxon>
        <taxon>Candidatus Nitrobium</taxon>
    </lineage>
</organism>
<evidence type="ECO:0000256" key="4">
    <source>
        <dbReference type="ARBA" id="ARBA00022676"/>
    </source>
</evidence>
<dbReference type="InterPro" id="IPR052078">
    <property type="entry name" value="Trehalose_Metab_GTase"/>
</dbReference>
<reference evidence="9" key="1">
    <citation type="journal article" date="2021" name="bioRxiv">
        <title>Unraveling nitrogen, sulfur and carbon metabolic pathways and microbial community transcriptional responses to substrate deprivation and toxicity stresses in a bioreactor mimicking anoxic brackish coastal sediment conditions.</title>
        <authorList>
            <person name="Martins P.D."/>
            <person name="Echeveste M.J."/>
            <person name="Arshad A."/>
            <person name="Kurth J."/>
            <person name="Ouboter H."/>
            <person name="Jetten M.S.M."/>
            <person name="Welte C.U."/>
        </authorList>
    </citation>
    <scope>NUCLEOTIDE SEQUENCE</scope>
    <source>
        <strain evidence="9">MAG_39</strain>
    </source>
</reference>
<sequence length="404" mass="45587">MIAQYAGIAPKADLTLLQKLGEKLHGRSFLHVNSTRAGGGVAEILQRMLPLMQDLGIDARWEVIEGDAGFFDMTKKVHNALQGNPEYIAEEMWQHHFEINRGNAGRLNLDADAVVIHDPQPAPLIEFRKGGKWIWRCHIDVSNPAQDVFEPLMRHCKKYDASVFSVAKFTKAMGHDEFIIAPSIDPLSEKNRELTREEMEEVLNRFQIPPDRPMVLQVSRFDRFKDPIGVIEAYRIVKKYNDCILVLAGSPATDDPEGEIVLNEVKQYVADDPDIYILLLPPFSDKEINALQRSATVVLQKSLKEGFGLTVSEVMWKGKPIIGGAVGGIPLQIVHGITGFLVHSVEGAAFRIRQFLNNPDMVRRMGERGREHVRANFLITRQTKDYLSVWYTLEQGGKDIIELL</sequence>
<comment type="subunit">
    <text evidence="2">Homodimer.</text>
</comment>
<dbReference type="EC" id="2.4.-.-" evidence="9"/>
<dbReference type="GO" id="GO:0006006">
    <property type="term" value="P:glucose metabolic process"/>
    <property type="evidence" value="ECO:0007669"/>
    <property type="project" value="UniProtKB-KW"/>
</dbReference>
<dbReference type="Gene3D" id="3.40.50.2000">
    <property type="entry name" value="Glycogen Phosphorylase B"/>
    <property type="match status" value="2"/>
</dbReference>
<evidence type="ECO:0000259" key="7">
    <source>
        <dbReference type="Pfam" id="PF00534"/>
    </source>
</evidence>
<dbReference type="Pfam" id="PF21269">
    <property type="entry name" value="TreT_GT1"/>
    <property type="match status" value="1"/>
</dbReference>
<evidence type="ECO:0000313" key="9">
    <source>
        <dbReference type="EMBL" id="MBZ0156495.1"/>
    </source>
</evidence>
<dbReference type="Pfam" id="PF00534">
    <property type="entry name" value="Glycos_transf_1"/>
    <property type="match status" value="1"/>
</dbReference>
<dbReference type="GO" id="GO:0016757">
    <property type="term" value="F:glycosyltransferase activity"/>
    <property type="evidence" value="ECO:0007669"/>
    <property type="project" value="UniProtKB-KW"/>
</dbReference>
<dbReference type="InterPro" id="IPR049438">
    <property type="entry name" value="TreT_GT1"/>
</dbReference>
<feature type="domain" description="Glycosyl transferase family 1" evidence="7">
    <location>
        <begin position="203"/>
        <end position="371"/>
    </location>
</feature>
<dbReference type="SUPFAM" id="SSF53756">
    <property type="entry name" value="UDP-Glycosyltransferase/glycogen phosphorylase"/>
    <property type="match status" value="1"/>
</dbReference>
<name>A0A953M1D9_9BACT</name>
<reference evidence="9" key="2">
    <citation type="submission" date="2021-08" db="EMBL/GenBank/DDBJ databases">
        <authorList>
            <person name="Dalcin Martins P."/>
        </authorList>
    </citation>
    <scope>NUCLEOTIDE SEQUENCE</scope>
    <source>
        <strain evidence="9">MAG_39</strain>
    </source>
</reference>
<evidence type="ECO:0000256" key="2">
    <source>
        <dbReference type="ARBA" id="ARBA00011738"/>
    </source>
</evidence>
<comment type="similarity">
    <text evidence="1">Belongs to the glycosyltransferase group 1 family. Glycosyltransferase 4 subfamily.</text>
</comment>
<evidence type="ECO:0000256" key="3">
    <source>
        <dbReference type="ARBA" id="ARBA00022526"/>
    </source>
</evidence>
<keyword evidence="5 9" id="KW-0808">Transferase</keyword>
<protein>
    <submittedName>
        <fullName evidence="9">Glycosyltransferase</fullName>
        <ecNumber evidence="9">2.4.-.-</ecNumber>
    </submittedName>
</protein>
<dbReference type="PANTHER" id="PTHR47779">
    <property type="entry name" value="SYNTHASE (CCG-9), PUTATIVE (AFU_ORTHOLOGUE AFUA_3G12100)-RELATED"/>
    <property type="match status" value="1"/>
</dbReference>
<evidence type="ECO:0000256" key="5">
    <source>
        <dbReference type="ARBA" id="ARBA00022679"/>
    </source>
</evidence>
<dbReference type="AlphaFoldDB" id="A0A953M1D9"/>